<keyword evidence="1" id="KW-0812">Transmembrane</keyword>
<feature type="transmembrane region" description="Helical" evidence="1">
    <location>
        <begin position="194"/>
        <end position="216"/>
    </location>
</feature>
<feature type="transmembrane region" description="Helical" evidence="1">
    <location>
        <begin position="162"/>
        <end position="182"/>
    </location>
</feature>
<dbReference type="SUPFAM" id="SSF103481">
    <property type="entry name" value="Multidrug resistance efflux transporter EmrE"/>
    <property type="match status" value="1"/>
</dbReference>
<keyword evidence="2" id="KW-0732">Signal</keyword>
<dbReference type="OrthoDB" id="3822427at2"/>
<protein>
    <submittedName>
        <fullName evidence="3">Membrane protein</fullName>
    </submittedName>
</protein>
<dbReference type="NCBIfam" id="NF038012">
    <property type="entry name" value="DMT_1"/>
    <property type="match status" value="1"/>
</dbReference>
<dbReference type="EMBL" id="CP021744">
    <property type="protein sequence ID" value="ARZ66233.1"/>
    <property type="molecule type" value="Genomic_DNA"/>
</dbReference>
<accession>A0A1Z2KW04</accession>
<evidence type="ECO:0000313" key="3">
    <source>
        <dbReference type="EMBL" id="ARZ66233.1"/>
    </source>
</evidence>
<feature type="transmembrane region" description="Helical" evidence="1">
    <location>
        <begin position="50"/>
        <end position="69"/>
    </location>
</feature>
<organism evidence="3 4">
    <name type="scientific">Streptomyces albireticuli</name>
    <dbReference type="NCBI Taxonomy" id="1940"/>
    <lineage>
        <taxon>Bacteria</taxon>
        <taxon>Bacillati</taxon>
        <taxon>Actinomycetota</taxon>
        <taxon>Actinomycetes</taxon>
        <taxon>Kitasatosporales</taxon>
        <taxon>Streptomycetaceae</taxon>
        <taxon>Streptomyces</taxon>
    </lineage>
</organism>
<dbReference type="RefSeq" id="WP_087924885.1">
    <property type="nucleotide sequence ID" value="NZ_CP021744.1"/>
</dbReference>
<feature type="transmembrane region" description="Helical" evidence="1">
    <location>
        <begin position="103"/>
        <end position="123"/>
    </location>
</feature>
<dbReference type="PANTHER" id="PTHR40761">
    <property type="entry name" value="CONSERVED INTEGRAL MEMBRANE ALANINE VALINE AND LEUCINE RICH PROTEIN-RELATED"/>
    <property type="match status" value="1"/>
</dbReference>
<dbReference type="AlphaFoldDB" id="A0A1Z2KW04"/>
<keyword evidence="1" id="KW-1133">Transmembrane helix</keyword>
<feature type="transmembrane region" description="Helical" evidence="1">
    <location>
        <begin position="76"/>
        <end position="97"/>
    </location>
</feature>
<dbReference type="KEGG" id="salj:SMD11_0567"/>
<dbReference type="InterPro" id="IPR037185">
    <property type="entry name" value="EmrE-like"/>
</dbReference>
<gene>
    <name evidence="3" type="ORF">SMD11_0567</name>
</gene>
<sequence>MDTAVALVFALLTTASNALATVLQRKAAGRVPAADGLRWSLIARLARQRVWLAGIAAVPVAACFQALALGYGPLSVVQPVFVLELPAALLLAGVVLGRRPPAGVWWAAACITAGLGIALWAAAPSAGRAAVPAGHWPPALGCCLAAVAVLVAVAAVRAPGPVRASCLATAAAICYALTAALLKTSVLRWEAAGAGGFFSAWQTYGFAVAGVAALFLLQNALQSGSLVFSQPALTLGDAGTSVALGVALYGERIRGGRWAVAELAGVALILTGLVLLSRSPLAHELTGSADRTDAPDR</sequence>
<feature type="transmembrane region" description="Helical" evidence="1">
    <location>
        <begin position="228"/>
        <end position="249"/>
    </location>
</feature>
<feature type="signal peptide" evidence="2">
    <location>
        <begin position="1"/>
        <end position="20"/>
    </location>
</feature>
<feature type="chain" id="PRO_5012870807" evidence="2">
    <location>
        <begin position="21"/>
        <end position="297"/>
    </location>
</feature>
<feature type="transmembrane region" description="Helical" evidence="1">
    <location>
        <begin position="258"/>
        <end position="276"/>
    </location>
</feature>
<feature type="transmembrane region" description="Helical" evidence="1">
    <location>
        <begin position="135"/>
        <end position="156"/>
    </location>
</feature>
<evidence type="ECO:0000313" key="4">
    <source>
        <dbReference type="Proteomes" id="UP000195755"/>
    </source>
</evidence>
<name>A0A1Z2KW04_9ACTN</name>
<dbReference type="Proteomes" id="UP000195755">
    <property type="component" value="Chromosome"/>
</dbReference>
<evidence type="ECO:0000256" key="1">
    <source>
        <dbReference type="SAM" id="Phobius"/>
    </source>
</evidence>
<proteinExistence type="predicted"/>
<reference evidence="3 4" key="1">
    <citation type="submission" date="2017-06" db="EMBL/GenBank/DDBJ databases">
        <title>Streptomyces albireticuli Genome sequencing and assembly.</title>
        <authorList>
            <person name="Wang Y."/>
            <person name="Du B."/>
            <person name="Ding Y."/>
            <person name="Liu H."/>
            <person name="Hou Q."/>
            <person name="Liu K."/>
            <person name="Yao L."/>
            <person name="Wang C."/>
        </authorList>
    </citation>
    <scope>NUCLEOTIDE SEQUENCE [LARGE SCALE GENOMIC DNA]</scope>
    <source>
        <strain evidence="3 4">MDJK11</strain>
    </source>
</reference>
<keyword evidence="1" id="KW-0472">Membrane</keyword>
<evidence type="ECO:0000256" key="2">
    <source>
        <dbReference type="SAM" id="SignalP"/>
    </source>
</evidence>
<dbReference type="PANTHER" id="PTHR40761:SF1">
    <property type="entry name" value="CONSERVED INTEGRAL MEMBRANE ALANINE VALINE AND LEUCINE RICH PROTEIN-RELATED"/>
    <property type="match status" value="1"/>
</dbReference>